<feature type="domain" description="Major facilitator superfamily (MFS) profile" evidence="8">
    <location>
        <begin position="39"/>
        <end position="124"/>
    </location>
</feature>
<dbReference type="Proteomes" id="UP000593567">
    <property type="component" value="Unassembled WGS sequence"/>
</dbReference>
<protein>
    <submittedName>
        <fullName evidence="9">SLC18B1</fullName>
    </submittedName>
</protein>
<feature type="region of interest" description="Disordered" evidence="6">
    <location>
        <begin position="1"/>
        <end position="30"/>
    </location>
</feature>
<evidence type="ECO:0000313" key="10">
    <source>
        <dbReference type="Proteomes" id="UP000593567"/>
    </source>
</evidence>
<keyword evidence="4 7" id="KW-1133">Transmembrane helix</keyword>
<keyword evidence="3 7" id="KW-0812">Transmembrane</keyword>
<gene>
    <name evidence="9" type="ORF">EB796_004129</name>
</gene>
<dbReference type="Gene3D" id="1.20.1250.20">
    <property type="entry name" value="MFS general substrate transporter like domains"/>
    <property type="match status" value="1"/>
</dbReference>
<proteinExistence type="predicted"/>
<evidence type="ECO:0000259" key="8">
    <source>
        <dbReference type="PROSITE" id="PS50850"/>
    </source>
</evidence>
<dbReference type="InterPro" id="IPR036259">
    <property type="entry name" value="MFS_trans_sf"/>
</dbReference>
<reference evidence="9" key="1">
    <citation type="submission" date="2020-06" db="EMBL/GenBank/DDBJ databases">
        <title>Draft genome of Bugula neritina, a colonial animal packing powerful symbionts and potential medicines.</title>
        <authorList>
            <person name="Rayko M."/>
        </authorList>
    </citation>
    <scope>NUCLEOTIDE SEQUENCE [LARGE SCALE GENOMIC DNA]</scope>
    <source>
        <strain evidence="9">Kwan_BN1</strain>
    </source>
</reference>
<dbReference type="SUPFAM" id="SSF103473">
    <property type="entry name" value="MFS general substrate transporter"/>
    <property type="match status" value="1"/>
</dbReference>
<evidence type="ECO:0000256" key="6">
    <source>
        <dbReference type="SAM" id="MobiDB-lite"/>
    </source>
</evidence>
<evidence type="ECO:0000256" key="2">
    <source>
        <dbReference type="ARBA" id="ARBA00022448"/>
    </source>
</evidence>
<keyword evidence="10" id="KW-1185">Reference proteome</keyword>
<feature type="compositionally biased region" description="Polar residues" evidence="6">
    <location>
        <begin position="1"/>
        <end position="21"/>
    </location>
</feature>
<name>A0A7J7KFW9_BUGNE</name>
<sequence length="124" mass="13417">MEMTSQTEPLLSDGNKPSSESDISKETKKSKWTRTQILTAIILPLMNLVRASSFGVIVPFYPTEAAKKGVSTVVIGFIFGTYELVEFLASPIFGSIIVKVGARNMYLLGSFLLGGSSLAFGYVI</sequence>
<feature type="transmembrane region" description="Helical" evidence="7">
    <location>
        <begin position="105"/>
        <end position="123"/>
    </location>
</feature>
<evidence type="ECO:0000256" key="3">
    <source>
        <dbReference type="ARBA" id="ARBA00022692"/>
    </source>
</evidence>
<dbReference type="EMBL" id="VXIV02000550">
    <property type="protein sequence ID" value="KAF6037560.1"/>
    <property type="molecule type" value="Genomic_DNA"/>
</dbReference>
<dbReference type="OrthoDB" id="497880at2759"/>
<dbReference type="InterPro" id="IPR050930">
    <property type="entry name" value="MFS_Vesicular_Transporter"/>
</dbReference>
<dbReference type="AlphaFoldDB" id="A0A7J7KFW9"/>
<evidence type="ECO:0000256" key="7">
    <source>
        <dbReference type="SAM" id="Phobius"/>
    </source>
</evidence>
<dbReference type="PANTHER" id="PTHR23506:SF26">
    <property type="entry name" value="MFS-TYPE TRANSPORTER SLC18B1"/>
    <property type="match status" value="1"/>
</dbReference>
<evidence type="ECO:0000256" key="5">
    <source>
        <dbReference type="ARBA" id="ARBA00023136"/>
    </source>
</evidence>
<keyword evidence="2" id="KW-0813">Transport</keyword>
<dbReference type="InterPro" id="IPR020846">
    <property type="entry name" value="MFS_dom"/>
</dbReference>
<evidence type="ECO:0000256" key="1">
    <source>
        <dbReference type="ARBA" id="ARBA00004141"/>
    </source>
</evidence>
<comment type="subcellular location">
    <subcellularLocation>
        <location evidence="1">Membrane</location>
        <topology evidence="1">Multi-pass membrane protein</topology>
    </subcellularLocation>
</comment>
<organism evidence="9 10">
    <name type="scientific">Bugula neritina</name>
    <name type="common">Brown bryozoan</name>
    <name type="synonym">Sertularia neritina</name>
    <dbReference type="NCBI Taxonomy" id="10212"/>
    <lineage>
        <taxon>Eukaryota</taxon>
        <taxon>Metazoa</taxon>
        <taxon>Spiralia</taxon>
        <taxon>Lophotrochozoa</taxon>
        <taxon>Bryozoa</taxon>
        <taxon>Gymnolaemata</taxon>
        <taxon>Cheilostomatida</taxon>
        <taxon>Flustrina</taxon>
        <taxon>Buguloidea</taxon>
        <taxon>Bugulidae</taxon>
        <taxon>Bugula</taxon>
    </lineage>
</organism>
<feature type="transmembrane region" description="Helical" evidence="7">
    <location>
        <begin position="73"/>
        <end position="98"/>
    </location>
</feature>
<keyword evidence="5 7" id="KW-0472">Membrane</keyword>
<evidence type="ECO:0000313" key="9">
    <source>
        <dbReference type="EMBL" id="KAF6037560.1"/>
    </source>
</evidence>
<dbReference type="GO" id="GO:0022857">
    <property type="term" value="F:transmembrane transporter activity"/>
    <property type="evidence" value="ECO:0007669"/>
    <property type="project" value="InterPro"/>
</dbReference>
<accession>A0A7J7KFW9</accession>
<dbReference type="PROSITE" id="PS50850">
    <property type="entry name" value="MFS"/>
    <property type="match status" value="1"/>
</dbReference>
<feature type="transmembrane region" description="Helical" evidence="7">
    <location>
        <begin position="37"/>
        <end position="61"/>
    </location>
</feature>
<evidence type="ECO:0000256" key="4">
    <source>
        <dbReference type="ARBA" id="ARBA00022989"/>
    </source>
</evidence>
<dbReference type="PANTHER" id="PTHR23506">
    <property type="entry name" value="GH10249P"/>
    <property type="match status" value="1"/>
</dbReference>
<dbReference type="GO" id="GO:0016020">
    <property type="term" value="C:membrane"/>
    <property type="evidence" value="ECO:0007669"/>
    <property type="project" value="UniProtKB-SubCell"/>
</dbReference>
<comment type="caution">
    <text evidence="9">The sequence shown here is derived from an EMBL/GenBank/DDBJ whole genome shotgun (WGS) entry which is preliminary data.</text>
</comment>